<evidence type="ECO:0000313" key="1">
    <source>
        <dbReference type="EMBL" id="CAL1264703.1"/>
    </source>
</evidence>
<accession>A0AAV1Z0D1</accession>
<sequence>MKIKRKIFAKFFYSNRSNGEPLLDEQEVRVASSVFDLAWNEIYPYQANSDYESDDCDDEFSYSEICEEKFEATMIKVERIAECIKRASEARCNFLKNFDQVALHCKKTIQDLKDFAVLMETGALLVAVSTVPSISPQSQDQDLKMCTQQLQSVGPLPSTSAEVRFSSPEPKAQTMSQKRLLILILVAVSTVPSISSQDLTVCTQQPQSVDTLHSATSPLTPVGLLSTPELGFSIPWPEAPTMSSNNKVRLLLNWLKRNFVGHKDEAWDGISSKNKSVLLRKRLEEVMTSMREKKEIFADLTDWFLCCEELENATNSLMNGRVLNELCEILQKFSEEVTDRMDMSEGEFTTLYHKVLEHCIRQMKKDGKVAKEYSKELLPAIMTFIVVCLLTDHNRSALGCSLINQRMSLDIMRVLNYRALSDQLIDGLANKGIANTIAKIAVAEALVWFANVICLLKGVQTNINPDLPSNTEDLKKIKEEAEKFDKVFSYIEKAYNETKTYNSQTNATHWKAFLVRQAPVDAGHADLEMALSTYLPEDCFGRIKILRIPTEESNWLVKVQASYSLELSRQTNIDIKGEKCTIIQ</sequence>
<organism evidence="1 2">
    <name type="scientific">Larinioides sclopetarius</name>
    <dbReference type="NCBI Taxonomy" id="280406"/>
    <lineage>
        <taxon>Eukaryota</taxon>
        <taxon>Metazoa</taxon>
        <taxon>Ecdysozoa</taxon>
        <taxon>Arthropoda</taxon>
        <taxon>Chelicerata</taxon>
        <taxon>Arachnida</taxon>
        <taxon>Araneae</taxon>
        <taxon>Araneomorphae</taxon>
        <taxon>Entelegynae</taxon>
        <taxon>Araneoidea</taxon>
        <taxon>Araneidae</taxon>
        <taxon>Larinioides</taxon>
    </lineage>
</organism>
<gene>
    <name evidence="1" type="ORF">LARSCL_LOCUS2115</name>
</gene>
<dbReference type="AlphaFoldDB" id="A0AAV1Z0D1"/>
<protein>
    <submittedName>
        <fullName evidence="1">Uncharacterized protein</fullName>
    </submittedName>
</protein>
<dbReference type="Proteomes" id="UP001497382">
    <property type="component" value="Unassembled WGS sequence"/>
</dbReference>
<dbReference type="EMBL" id="CAXIEN010000014">
    <property type="protein sequence ID" value="CAL1264703.1"/>
    <property type="molecule type" value="Genomic_DNA"/>
</dbReference>
<keyword evidence="2" id="KW-1185">Reference proteome</keyword>
<comment type="caution">
    <text evidence="1">The sequence shown here is derived from an EMBL/GenBank/DDBJ whole genome shotgun (WGS) entry which is preliminary data.</text>
</comment>
<evidence type="ECO:0000313" key="2">
    <source>
        <dbReference type="Proteomes" id="UP001497382"/>
    </source>
</evidence>
<proteinExistence type="predicted"/>
<name>A0AAV1Z0D1_9ARAC</name>
<reference evidence="1 2" key="1">
    <citation type="submission" date="2024-04" db="EMBL/GenBank/DDBJ databases">
        <authorList>
            <person name="Rising A."/>
            <person name="Reimegard J."/>
            <person name="Sonavane S."/>
            <person name="Akerstrom W."/>
            <person name="Nylinder S."/>
            <person name="Hedman E."/>
            <person name="Kallberg Y."/>
        </authorList>
    </citation>
    <scope>NUCLEOTIDE SEQUENCE [LARGE SCALE GENOMIC DNA]</scope>
</reference>